<organism evidence="3 4">
    <name type="scientific">Urochloa decumbens</name>
    <dbReference type="NCBI Taxonomy" id="240449"/>
    <lineage>
        <taxon>Eukaryota</taxon>
        <taxon>Viridiplantae</taxon>
        <taxon>Streptophyta</taxon>
        <taxon>Embryophyta</taxon>
        <taxon>Tracheophyta</taxon>
        <taxon>Spermatophyta</taxon>
        <taxon>Magnoliopsida</taxon>
        <taxon>Liliopsida</taxon>
        <taxon>Poales</taxon>
        <taxon>Poaceae</taxon>
        <taxon>PACMAD clade</taxon>
        <taxon>Panicoideae</taxon>
        <taxon>Panicodae</taxon>
        <taxon>Paniceae</taxon>
        <taxon>Melinidinae</taxon>
        <taxon>Urochloa</taxon>
    </lineage>
</organism>
<feature type="region of interest" description="Disordered" evidence="1">
    <location>
        <begin position="1"/>
        <end position="23"/>
    </location>
</feature>
<dbReference type="Proteomes" id="UP001497457">
    <property type="component" value="Chromosome 26rd"/>
</dbReference>
<reference evidence="4" key="1">
    <citation type="submission" date="2024-06" db="EMBL/GenBank/DDBJ databases">
        <authorList>
            <person name="Ryan C."/>
        </authorList>
    </citation>
    <scope>NUCLEOTIDE SEQUENCE [LARGE SCALE GENOMIC DNA]</scope>
</reference>
<protein>
    <submittedName>
        <fullName evidence="3">Uncharacterized protein</fullName>
    </submittedName>
</protein>
<feature type="transmembrane region" description="Helical" evidence="2">
    <location>
        <begin position="147"/>
        <end position="166"/>
    </location>
</feature>
<proteinExistence type="predicted"/>
<gene>
    <name evidence="3" type="ORF">URODEC1_LOCUS65819</name>
</gene>
<feature type="transmembrane region" description="Helical" evidence="2">
    <location>
        <begin position="186"/>
        <end position="208"/>
    </location>
</feature>
<dbReference type="AlphaFoldDB" id="A0ABC9BJL6"/>
<evidence type="ECO:0000256" key="2">
    <source>
        <dbReference type="SAM" id="Phobius"/>
    </source>
</evidence>
<evidence type="ECO:0000313" key="3">
    <source>
        <dbReference type="EMBL" id="CAL5002153.1"/>
    </source>
</evidence>
<feature type="transmembrane region" description="Helical" evidence="2">
    <location>
        <begin position="37"/>
        <end position="62"/>
    </location>
</feature>
<reference evidence="3 4" key="2">
    <citation type="submission" date="2024-10" db="EMBL/GenBank/DDBJ databases">
        <authorList>
            <person name="Ryan C."/>
        </authorList>
    </citation>
    <scope>NUCLEOTIDE SEQUENCE [LARGE SCALE GENOMIC DNA]</scope>
</reference>
<dbReference type="EMBL" id="OZ075136">
    <property type="protein sequence ID" value="CAL5002153.1"/>
    <property type="molecule type" value="Genomic_DNA"/>
</dbReference>
<keyword evidence="2" id="KW-0812">Transmembrane</keyword>
<evidence type="ECO:0000313" key="4">
    <source>
        <dbReference type="Proteomes" id="UP001497457"/>
    </source>
</evidence>
<feature type="transmembrane region" description="Helical" evidence="2">
    <location>
        <begin position="82"/>
        <end position="103"/>
    </location>
</feature>
<keyword evidence="2" id="KW-0472">Membrane</keyword>
<feature type="compositionally biased region" description="Pro residues" evidence="1">
    <location>
        <begin position="12"/>
        <end position="23"/>
    </location>
</feature>
<keyword evidence="2" id="KW-1133">Transmembrane helix</keyword>
<evidence type="ECO:0000256" key="1">
    <source>
        <dbReference type="SAM" id="MobiDB-lite"/>
    </source>
</evidence>
<accession>A0ABC9BJL6</accession>
<keyword evidence="4" id="KW-1185">Reference proteome</keyword>
<name>A0ABC9BJL6_9POAL</name>
<sequence length="215" mass="22892">MADIEAAARAPPRAPPLPPPAPRRPAAAEVKAAVADAVIYCFVGAMFASSAASIALVVARYAVGVGSSSSYAHAARAFARDVFLRALAAELLLCPFTVLLLLLRLDKRPPEPPEELVVICGVYATVQLHGPEHPGARRRRQGAGYGLIPLLIFIVLSMGMMVGLLFQERSPANRRCVETLGPAALISDIGSFACSVMVICVFIPYMLVQLTNMPR</sequence>